<evidence type="ECO:0000256" key="1">
    <source>
        <dbReference type="SAM" id="MobiDB-lite"/>
    </source>
</evidence>
<comment type="caution">
    <text evidence="2">The sequence shown here is derived from an EMBL/GenBank/DDBJ whole genome shotgun (WGS) entry which is preliminary data.</text>
</comment>
<dbReference type="EMBL" id="LMWU01000045">
    <property type="protein sequence ID" value="KUN60379.1"/>
    <property type="molecule type" value="Genomic_DNA"/>
</dbReference>
<feature type="region of interest" description="Disordered" evidence="1">
    <location>
        <begin position="1"/>
        <end position="37"/>
    </location>
</feature>
<accession>A0A101RRH9</accession>
<proteinExistence type="predicted"/>
<dbReference type="Proteomes" id="UP000053669">
    <property type="component" value="Unassembled WGS sequence"/>
</dbReference>
<gene>
    <name evidence="2" type="ORF">AQJ46_37865</name>
</gene>
<reference evidence="2 3" key="1">
    <citation type="submission" date="2015-10" db="EMBL/GenBank/DDBJ databases">
        <title>Draft genome sequence of Streptomyces canus DSM 40017, type strain for the species Streptomyces canus.</title>
        <authorList>
            <person name="Ruckert C."/>
            <person name="Winkler A."/>
            <person name="Kalinowski J."/>
            <person name="Kampfer P."/>
            <person name="Glaeser S."/>
        </authorList>
    </citation>
    <scope>NUCLEOTIDE SEQUENCE [LARGE SCALE GENOMIC DNA]</scope>
    <source>
        <strain evidence="2 3">DSM 40017</strain>
    </source>
</reference>
<evidence type="ECO:0000313" key="2">
    <source>
        <dbReference type="EMBL" id="KUN60379.1"/>
    </source>
</evidence>
<protein>
    <submittedName>
        <fullName evidence="2">Uncharacterized protein</fullName>
    </submittedName>
</protein>
<feature type="compositionally biased region" description="Basic and acidic residues" evidence="1">
    <location>
        <begin position="18"/>
        <end position="27"/>
    </location>
</feature>
<feature type="region of interest" description="Disordered" evidence="1">
    <location>
        <begin position="58"/>
        <end position="80"/>
    </location>
</feature>
<sequence length="80" mass="8853">MHSSARQGSRAARSGPYADDRERHDDGGGGAGADVRLPMAVQRRPAGMTLYVAVFQDGADHSRRRDEQRCGEGRGRMRRR</sequence>
<dbReference type="AlphaFoldDB" id="A0A101RRH9"/>
<name>A0A101RRH9_9ACTN</name>
<evidence type="ECO:0000313" key="3">
    <source>
        <dbReference type="Proteomes" id="UP000053669"/>
    </source>
</evidence>
<feature type="compositionally biased region" description="Low complexity" evidence="1">
    <location>
        <begin position="1"/>
        <end position="15"/>
    </location>
</feature>
<organism evidence="2 3">
    <name type="scientific">Streptomyces canus</name>
    <dbReference type="NCBI Taxonomy" id="58343"/>
    <lineage>
        <taxon>Bacteria</taxon>
        <taxon>Bacillati</taxon>
        <taxon>Actinomycetota</taxon>
        <taxon>Actinomycetes</taxon>
        <taxon>Kitasatosporales</taxon>
        <taxon>Streptomycetaceae</taxon>
        <taxon>Streptomyces</taxon>
        <taxon>Streptomyces aurantiacus group</taxon>
    </lineage>
</organism>